<feature type="region of interest" description="Disordered" evidence="1">
    <location>
        <begin position="1"/>
        <end position="28"/>
    </location>
</feature>
<dbReference type="AlphaFoldDB" id="A0A8S9KAX1"/>
<sequence>MESNPITKRGVEKEEEERLSEGATMGIAGGTGGSLVAGGVLVRGAGGGGAF</sequence>
<proteinExistence type="predicted"/>
<gene>
    <name evidence="2" type="ORF">F2Q70_00041576</name>
</gene>
<name>A0A8S9KAX1_BRACR</name>
<dbReference type="EMBL" id="QGKY02000190">
    <property type="protein sequence ID" value="KAF2590673.1"/>
    <property type="molecule type" value="Genomic_DNA"/>
</dbReference>
<evidence type="ECO:0000313" key="2">
    <source>
        <dbReference type="EMBL" id="KAF2590673.1"/>
    </source>
</evidence>
<organism evidence="2">
    <name type="scientific">Brassica cretica</name>
    <name type="common">Mustard</name>
    <dbReference type="NCBI Taxonomy" id="69181"/>
    <lineage>
        <taxon>Eukaryota</taxon>
        <taxon>Viridiplantae</taxon>
        <taxon>Streptophyta</taxon>
        <taxon>Embryophyta</taxon>
        <taxon>Tracheophyta</taxon>
        <taxon>Spermatophyta</taxon>
        <taxon>Magnoliopsida</taxon>
        <taxon>eudicotyledons</taxon>
        <taxon>Gunneridae</taxon>
        <taxon>Pentapetalae</taxon>
        <taxon>rosids</taxon>
        <taxon>malvids</taxon>
        <taxon>Brassicales</taxon>
        <taxon>Brassicaceae</taxon>
        <taxon>Brassiceae</taxon>
        <taxon>Brassica</taxon>
    </lineage>
</organism>
<reference evidence="2" key="1">
    <citation type="submission" date="2019-12" db="EMBL/GenBank/DDBJ databases">
        <title>Genome sequencing and annotation of Brassica cretica.</title>
        <authorList>
            <person name="Studholme D.J."/>
            <person name="Sarris P.F."/>
        </authorList>
    </citation>
    <scope>NUCLEOTIDE SEQUENCE</scope>
    <source>
        <strain evidence="2">PFS-102/07</strain>
        <tissue evidence="2">Leaf</tissue>
    </source>
</reference>
<comment type="caution">
    <text evidence="2">The sequence shown here is derived from an EMBL/GenBank/DDBJ whole genome shotgun (WGS) entry which is preliminary data.</text>
</comment>
<evidence type="ECO:0000256" key="1">
    <source>
        <dbReference type="SAM" id="MobiDB-lite"/>
    </source>
</evidence>
<protein>
    <submittedName>
        <fullName evidence="2">Uncharacterized protein</fullName>
    </submittedName>
</protein>
<accession>A0A8S9KAX1</accession>